<proteinExistence type="predicted"/>
<dbReference type="SMART" id="SM00729">
    <property type="entry name" value="Elp3"/>
    <property type="match status" value="1"/>
</dbReference>
<evidence type="ECO:0000313" key="3">
    <source>
        <dbReference type="Proteomes" id="UP000196365"/>
    </source>
</evidence>
<dbReference type="InterPro" id="IPR006638">
    <property type="entry name" value="Elp3/MiaA/NifB-like_rSAM"/>
</dbReference>
<name>A0A1T4MDZ0_9FIRM</name>
<dbReference type="GO" id="GO:0003824">
    <property type="term" value="F:catalytic activity"/>
    <property type="evidence" value="ECO:0007669"/>
    <property type="project" value="InterPro"/>
</dbReference>
<dbReference type="InterPro" id="IPR058240">
    <property type="entry name" value="rSAM_sf"/>
</dbReference>
<dbReference type="Proteomes" id="UP000196365">
    <property type="component" value="Unassembled WGS sequence"/>
</dbReference>
<keyword evidence="3" id="KW-1185">Reference proteome</keyword>
<evidence type="ECO:0000313" key="2">
    <source>
        <dbReference type="EMBL" id="SJZ65143.1"/>
    </source>
</evidence>
<dbReference type="SUPFAM" id="SSF102114">
    <property type="entry name" value="Radical SAM enzymes"/>
    <property type="match status" value="1"/>
</dbReference>
<gene>
    <name evidence="2" type="ORF">SAMN02745973_01292</name>
</gene>
<reference evidence="2 3" key="1">
    <citation type="submission" date="2017-02" db="EMBL/GenBank/DDBJ databases">
        <authorList>
            <person name="Peterson S.W."/>
        </authorList>
    </citation>
    <scope>NUCLEOTIDE SEQUENCE [LARGE SCALE GENOMIC DNA]</scope>
    <source>
        <strain evidence="2 3">DSM 15102</strain>
    </source>
</reference>
<dbReference type="RefSeq" id="WP_087678730.1">
    <property type="nucleotide sequence ID" value="NZ_FUWV01000007.1"/>
</dbReference>
<dbReference type="EMBL" id="FUWV01000007">
    <property type="protein sequence ID" value="SJZ65143.1"/>
    <property type="molecule type" value="Genomic_DNA"/>
</dbReference>
<dbReference type="OrthoDB" id="5321814at2"/>
<evidence type="ECO:0000259" key="1">
    <source>
        <dbReference type="SMART" id="SM00729"/>
    </source>
</evidence>
<dbReference type="GO" id="GO:0051536">
    <property type="term" value="F:iron-sulfur cluster binding"/>
    <property type="evidence" value="ECO:0007669"/>
    <property type="project" value="InterPro"/>
</dbReference>
<protein>
    <submittedName>
        <fullName evidence="2">Radical SAM enzyme, TIGR01210 family</fullName>
    </submittedName>
</protein>
<organism evidence="2 3">
    <name type="scientific">Garciella nitratireducens DSM 15102</name>
    <dbReference type="NCBI Taxonomy" id="1121911"/>
    <lineage>
        <taxon>Bacteria</taxon>
        <taxon>Bacillati</taxon>
        <taxon>Bacillota</taxon>
        <taxon>Clostridia</taxon>
        <taxon>Eubacteriales</taxon>
        <taxon>Eubacteriaceae</taxon>
        <taxon>Garciella</taxon>
    </lineage>
</organism>
<sequence>MDRYNKITKKFPREIVLLKAYPCKWGRCRFCDYIEDNSMHEQEIFRVNQEVLSHVTGEFGVLEVIDSASCFELPKSSLDLIKEVIDKKDIKKLFLESHWIYRHRLQEMREFFEIPILFKIGVETFDNDFRERILNKNANFQTPQQVAKYFDSPCIMVGMQGQTKEMIRKDIAFARRYFSHATINVYTNNTTCIKRDENLIKWFQEEFKSLDQNPYIEVLWQNTDFGVGD</sequence>
<feature type="domain" description="Elp3/MiaA/NifB-like radical SAM core" evidence="1">
    <location>
        <begin position="13"/>
        <end position="205"/>
    </location>
</feature>
<accession>A0A1T4MDZ0</accession>
<dbReference type="AlphaFoldDB" id="A0A1T4MDZ0"/>